<sequence length="56" mass="6035">MPRGLINPLRTFGTLDPALTSLLRYLIHDSSQYVTGNVFIVDVGASLAGLPIYSSL</sequence>
<organism evidence="1">
    <name type="scientific">Nymphaea colorata</name>
    <name type="common">pocket water lily</name>
    <dbReference type="NCBI Taxonomy" id="210225"/>
    <lineage>
        <taxon>Eukaryota</taxon>
        <taxon>Viridiplantae</taxon>
        <taxon>Streptophyta</taxon>
        <taxon>Embryophyta</taxon>
        <taxon>Tracheophyta</taxon>
        <taxon>Spermatophyta</taxon>
        <taxon>Magnoliopsida</taxon>
        <taxon>Nymphaeales</taxon>
        <taxon>Nymphaeaceae</taxon>
        <taxon>Nymphaea</taxon>
    </lineage>
</organism>
<dbReference type="PANTHER" id="PTHR44375">
    <property type="entry name" value="BETA-KETOACYL-ACP REDUCTASE-LIKE PROTEIN-RELATED"/>
    <property type="match status" value="1"/>
</dbReference>
<gene>
    <name evidence="1" type="ORF">NYM_LOCUS22678</name>
</gene>
<proteinExistence type="predicted"/>
<name>A0A5K1EHY7_9MAGN</name>
<dbReference type="AlphaFoldDB" id="A0A5K1EHY7"/>
<reference evidence="1" key="1">
    <citation type="submission" date="2019-09" db="EMBL/GenBank/DDBJ databases">
        <authorList>
            <person name="Zhang L."/>
        </authorList>
    </citation>
    <scope>NUCLEOTIDE SEQUENCE</scope>
</reference>
<dbReference type="EMBL" id="LR721784">
    <property type="protein sequence ID" value="VVW50653.1"/>
    <property type="molecule type" value="Genomic_DNA"/>
</dbReference>
<dbReference type="PANTHER" id="PTHR44375:SF2">
    <property type="entry name" value="BETA-KETOACYL-ACP REDUCTASE-LIKE PROTEIN-RELATED"/>
    <property type="match status" value="1"/>
</dbReference>
<evidence type="ECO:0000313" key="1">
    <source>
        <dbReference type="EMBL" id="VVW50653.1"/>
    </source>
</evidence>
<protein>
    <submittedName>
        <fullName evidence="1">Uncharacterized protein</fullName>
    </submittedName>
</protein>
<accession>A0A5K1EHY7</accession>